<sequence length="668" mass="75717">MPRDIFTNVRAKARLLYDHSAPVRGPDGKNRAFNTNMFNVVLAAYAACGWKVRGACQQQAYLISCYIARDWKFCFHVKAQCNLLRKYSLTGEPVGSNLLVPWHRLHRLTRDEAWQLSLVARSLPAPKQSYLAREELRFVETATTPRHQPFVSTNRFDALAKYLVETDPTPQAFCEPGTPGGSSCFSHTRSQGGSAAAFAAELHPDDRSALSSHDMGGRARARRKNALKRSLADFSKKKLKNVMRPIAIGERGCKARLVTCSDPHIVSRAHSERRRLWRIILRIPQISRHLGKPAARIRLDPYGSVVSTDMSKATDCFSHEALSWFCLQFNIDPSLVYSGFGVQPEGEDCVLDYARGAPMGMPCTWAILSLIHYMILRHVNCVEFAIRGDDAICRLGPQHWIQYRVLCQRFGLEINEKKTFLSSDRGTFCERMYTLVGDTLHLQPSMSLRIFNPEDKVGALRDSYSAGKDSLLPPDKVYRIFQYGMPWAFFLAKKYKVPKHLPTYYGGLGLPPRGGSRCTRRMAGRLRWIDTHGVPFPVILSVSGSAFKKLQLDKLKFSVSTSNPCYHFDRIFTDTLNVATIQSIADGTYREFKLSPHKYLTALRKRWLSVPVAPCTGRRRYEHLYDRELLVSATSMEEVFGHKSLNDSCSIPPDHVSEPVYRTTHLLF</sequence>
<dbReference type="SUPFAM" id="SSF56672">
    <property type="entry name" value="DNA/RNA polymerases"/>
    <property type="match status" value="1"/>
</dbReference>
<name>A0A6G9RTE5_9VIRU</name>
<protein>
    <submittedName>
        <fullName evidence="4">RNA-dependent RNA polymerase</fullName>
    </submittedName>
</protein>
<dbReference type="InterPro" id="IPR043502">
    <property type="entry name" value="DNA/RNA_pol_sf"/>
</dbReference>
<evidence type="ECO:0000256" key="2">
    <source>
        <dbReference type="ARBA" id="ARBA00022679"/>
    </source>
</evidence>
<evidence type="ECO:0000313" key="4">
    <source>
        <dbReference type="EMBL" id="QIR30297.1"/>
    </source>
</evidence>
<evidence type="ECO:0000256" key="1">
    <source>
        <dbReference type="ARBA" id="ARBA00022484"/>
    </source>
</evidence>
<organism evidence="4">
    <name type="scientific">Plasmopara viticola lesion associated narnavirus 18</name>
    <dbReference type="NCBI Taxonomy" id="2719501"/>
    <lineage>
        <taxon>Viruses</taxon>
        <taxon>Riboviria</taxon>
        <taxon>Orthornavirae</taxon>
        <taxon>Lenarviricota</taxon>
        <taxon>Amabiliviricetes</taxon>
        <taxon>Wolframvirales</taxon>
        <taxon>Narnaviridae</taxon>
        <taxon>Narnavirus</taxon>
    </lineage>
</organism>
<keyword evidence="1 4" id="KW-0696">RNA-directed RNA polymerase</keyword>
<evidence type="ECO:0000256" key="3">
    <source>
        <dbReference type="ARBA" id="ARBA00022695"/>
    </source>
</evidence>
<keyword evidence="2" id="KW-0808">Transferase</keyword>
<accession>A0A6G9RTE5</accession>
<dbReference type="EMBL" id="MN539835">
    <property type="protein sequence ID" value="QIR30297.1"/>
    <property type="molecule type" value="Genomic_RNA"/>
</dbReference>
<keyword evidence="3" id="KW-0548">Nucleotidyltransferase</keyword>
<reference evidence="4" key="1">
    <citation type="journal article" date="2020" name="Virus Evol.">
        <title>Analysis of the virome associated to grapevine downy mildew lesions reveals new mycovirus lineages.</title>
        <authorList>
            <person name="Chiapello M."/>
            <person name="Rodriguez-Romero J."/>
            <person name="Ayllon M.A."/>
            <person name="Turina M."/>
        </authorList>
    </citation>
    <scope>NUCLEOTIDE SEQUENCE</scope>
    <source>
        <strain evidence="4">DMG-A_DN31094</strain>
    </source>
</reference>
<dbReference type="GO" id="GO:0003968">
    <property type="term" value="F:RNA-directed RNA polymerase activity"/>
    <property type="evidence" value="ECO:0007669"/>
    <property type="project" value="UniProtKB-KW"/>
</dbReference>
<proteinExistence type="predicted"/>